<name>X0T6H2_9ZZZZ</name>
<comment type="caution">
    <text evidence="1">The sequence shown here is derived from an EMBL/GenBank/DDBJ whole genome shotgun (WGS) entry which is preliminary data.</text>
</comment>
<proteinExistence type="predicted"/>
<accession>X0T6H2</accession>
<evidence type="ECO:0000313" key="1">
    <source>
        <dbReference type="EMBL" id="GAF89078.1"/>
    </source>
</evidence>
<gene>
    <name evidence="1" type="ORF">S01H1_20692</name>
</gene>
<organism evidence="1">
    <name type="scientific">marine sediment metagenome</name>
    <dbReference type="NCBI Taxonomy" id="412755"/>
    <lineage>
        <taxon>unclassified sequences</taxon>
        <taxon>metagenomes</taxon>
        <taxon>ecological metagenomes</taxon>
    </lineage>
</organism>
<sequence length="34" mass="3942">MSLAATRLDEYRLSYDSSNLDAWEHRMSNYGAFA</sequence>
<dbReference type="AlphaFoldDB" id="X0T6H2"/>
<feature type="non-terminal residue" evidence="1">
    <location>
        <position position="34"/>
    </location>
</feature>
<dbReference type="EMBL" id="BARS01011363">
    <property type="protein sequence ID" value="GAF89078.1"/>
    <property type="molecule type" value="Genomic_DNA"/>
</dbReference>
<protein>
    <submittedName>
        <fullName evidence="1">Uncharacterized protein</fullName>
    </submittedName>
</protein>
<reference evidence="1" key="1">
    <citation type="journal article" date="2014" name="Front. Microbiol.">
        <title>High frequency of phylogenetically diverse reductive dehalogenase-homologous genes in deep subseafloor sedimentary metagenomes.</title>
        <authorList>
            <person name="Kawai M."/>
            <person name="Futagami T."/>
            <person name="Toyoda A."/>
            <person name="Takaki Y."/>
            <person name="Nishi S."/>
            <person name="Hori S."/>
            <person name="Arai W."/>
            <person name="Tsubouchi T."/>
            <person name="Morono Y."/>
            <person name="Uchiyama I."/>
            <person name="Ito T."/>
            <person name="Fujiyama A."/>
            <person name="Inagaki F."/>
            <person name="Takami H."/>
        </authorList>
    </citation>
    <scope>NUCLEOTIDE SEQUENCE</scope>
    <source>
        <strain evidence="1">Expedition CK06-06</strain>
    </source>
</reference>